<keyword evidence="3" id="KW-1185">Reference proteome</keyword>
<proteinExistence type="predicted"/>
<evidence type="ECO:0000256" key="1">
    <source>
        <dbReference type="SAM" id="MobiDB-lite"/>
    </source>
</evidence>
<dbReference type="Proteomes" id="UP000800235">
    <property type="component" value="Unassembled WGS sequence"/>
</dbReference>
<sequence>MSSHDHFSSGSESRTKGSTPGAKRRPSRAGTRSVSTLTSAQLERKRANDREAQRAIRQRTKDHIDQLERRIAELSATNDTSAKLMQALQRNEELEQENALLRSRLNHAVAAMSEGGMSSEMVGMPPGPTSPNRRMKISTQIRTSSTPVPRSVPTPNVPQGPMPPHEAWQNAYSPVSSTIERSPSLADVSPATSNLRWGPPHAQVSPSIPEPERNMHQVDPNSRHQPVSYNYVLDASGRPMQYQPEGQLMSGYPPATSPGGHMTEYHGAHSNAQMAPAPAPSYTQYAAPPNYLPASPHESEPMPLMHRPTMESQQLMYNMPSNMKSEQ</sequence>
<feature type="compositionally biased region" description="Polar residues" evidence="1">
    <location>
        <begin position="30"/>
        <end position="41"/>
    </location>
</feature>
<accession>A0A9P4P2H2</accession>
<dbReference type="OrthoDB" id="3535998at2759"/>
<dbReference type="PANTHER" id="PTHR37012">
    <property type="entry name" value="B-ZIP TRANSCRIPTION FACTOR (EUROFUNG)-RELATED"/>
    <property type="match status" value="1"/>
</dbReference>
<feature type="region of interest" description="Disordered" evidence="1">
    <location>
        <begin position="1"/>
        <end position="61"/>
    </location>
</feature>
<protein>
    <recommendedName>
        <fullName evidence="4">BZIP domain-containing protein</fullName>
    </recommendedName>
</protein>
<evidence type="ECO:0008006" key="4">
    <source>
        <dbReference type="Google" id="ProtNLM"/>
    </source>
</evidence>
<feature type="region of interest" description="Disordered" evidence="1">
    <location>
        <begin position="141"/>
        <end position="160"/>
    </location>
</feature>
<feature type="compositionally biased region" description="Pro residues" evidence="1">
    <location>
        <begin position="150"/>
        <end position="160"/>
    </location>
</feature>
<dbReference type="EMBL" id="MU007013">
    <property type="protein sequence ID" value="KAF2435449.1"/>
    <property type="molecule type" value="Genomic_DNA"/>
</dbReference>
<name>A0A9P4P2H2_9PEZI</name>
<feature type="compositionally biased region" description="Basic and acidic residues" evidence="1">
    <location>
        <begin position="42"/>
        <end position="61"/>
    </location>
</feature>
<feature type="region of interest" description="Disordered" evidence="1">
    <location>
        <begin position="185"/>
        <end position="210"/>
    </location>
</feature>
<dbReference type="SUPFAM" id="SSF57959">
    <property type="entry name" value="Leucine zipper domain"/>
    <property type="match status" value="1"/>
</dbReference>
<comment type="caution">
    <text evidence="2">The sequence shown here is derived from an EMBL/GenBank/DDBJ whole genome shotgun (WGS) entry which is preliminary data.</text>
</comment>
<dbReference type="GO" id="GO:0003700">
    <property type="term" value="F:DNA-binding transcription factor activity"/>
    <property type="evidence" value="ECO:0007669"/>
    <property type="project" value="InterPro"/>
</dbReference>
<evidence type="ECO:0000313" key="3">
    <source>
        <dbReference type="Proteomes" id="UP000800235"/>
    </source>
</evidence>
<gene>
    <name evidence="2" type="ORF">EJ08DRAFT_656450</name>
</gene>
<dbReference type="InterPro" id="IPR046347">
    <property type="entry name" value="bZIP_sf"/>
</dbReference>
<dbReference type="CDD" id="cd14688">
    <property type="entry name" value="bZIP_YAP"/>
    <property type="match status" value="1"/>
</dbReference>
<reference evidence="2" key="1">
    <citation type="journal article" date="2020" name="Stud. Mycol.">
        <title>101 Dothideomycetes genomes: a test case for predicting lifestyles and emergence of pathogens.</title>
        <authorList>
            <person name="Haridas S."/>
            <person name="Albert R."/>
            <person name="Binder M."/>
            <person name="Bloem J."/>
            <person name="Labutti K."/>
            <person name="Salamov A."/>
            <person name="Andreopoulos B."/>
            <person name="Baker S."/>
            <person name="Barry K."/>
            <person name="Bills G."/>
            <person name="Bluhm B."/>
            <person name="Cannon C."/>
            <person name="Castanera R."/>
            <person name="Culley D."/>
            <person name="Daum C."/>
            <person name="Ezra D."/>
            <person name="Gonzalez J."/>
            <person name="Henrissat B."/>
            <person name="Kuo A."/>
            <person name="Liang C."/>
            <person name="Lipzen A."/>
            <person name="Lutzoni F."/>
            <person name="Magnuson J."/>
            <person name="Mondo S."/>
            <person name="Nolan M."/>
            <person name="Ohm R."/>
            <person name="Pangilinan J."/>
            <person name="Park H.-J."/>
            <person name="Ramirez L."/>
            <person name="Alfaro M."/>
            <person name="Sun H."/>
            <person name="Tritt A."/>
            <person name="Yoshinaga Y."/>
            <person name="Zwiers L.-H."/>
            <person name="Turgeon B."/>
            <person name="Goodwin S."/>
            <person name="Spatafora J."/>
            <person name="Crous P."/>
            <person name="Grigoriev I."/>
        </authorList>
    </citation>
    <scope>NUCLEOTIDE SEQUENCE</scope>
    <source>
        <strain evidence="2">CBS 130266</strain>
    </source>
</reference>
<evidence type="ECO:0000313" key="2">
    <source>
        <dbReference type="EMBL" id="KAF2435449.1"/>
    </source>
</evidence>
<dbReference type="AlphaFoldDB" id="A0A9P4P2H2"/>
<organism evidence="2 3">
    <name type="scientific">Tothia fuscella</name>
    <dbReference type="NCBI Taxonomy" id="1048955"/>
    <lineage>
        <taxon>Eukaryota</taxon>
        <taxon>Fungi</taxon>
        <taxon>Dikarya</taxon>
        <taxon>Ascomycota</taxon>
        <taxon>Pezizomycotina</taxon>
        <taxon>Dothideomycetes</taxon>
        <taxon>Pleosporomycetidae</taxon>
        <taxon>Venturiales</taxon>
        <taxon>Cylindrosympodiaceae</taxon>
        <taxon>Tothia</taxon>
    </lineage>
</organism>
<dbReference type="Gene3D" id="1.20.5.170">
    <property type="match status" value="1"/>
</dbReference>